<evidence type="ECO:0000313" key="3">
    <source>
        <dbReference type="EMBL" id="WZW97977.1"/>
    </source>
</evidence>
<protein>
    <submittedName>
        <fullName evidence="3">Uncharacterized protein</fullName>
    </submittedName>
</protein>
<keyword evidence="2" id="KW-0472">Membrane</keyword>
<feature type="transmembrane region" description="Helical" evidence="2">
    <location>
        <begin position="40"/>
        <end position="58"/>
    </location>
</feature>
<accession>A0ABZ3C6T3</accession>
<feature type="compositionally biased region" description="Low complexity" evidence="1">
    <location>
        <begin position="128"/>
        <end position="147"/>
    </location>
</feature>
<sequence>MSSMTPRQTAWARFAGRLLMVALVAVLATVLLALTPGQGVLLFCSVVPLLVVSAVLDAREVQTWWVRFIAVAVAGAAFFVPVAVATGLNVVAGIGITLTVAAAFAFNQLFDRLGRRPRPGDLPPSGTPEPTTRRTSTPGTTAATARPRTQKRKRPRR</sequence>
<name>A0ABZ3C6T3_9ACTN</name>
<feature type="transmembrane region" description="Helical" evidence="2">
    <location>
        <begin position="90"/>
        <end position="110"/>
    </location>
</feature>
<feature type="transmembrane region" description="Helical" evidence="2">
    <location>
        <begin position="12"/>
        <end position="34"/>
    </location>
</feature>
<dbReference type="EMBL" id="CP115965">
    <property type="protein sequence ID" value="WZW97977.1"/>
    <property type="molecule type" value="Genomic_DNA"/>
</dbReference>
<evidence type="ECO:0000313" key="4">
    <source>
        <dbReference type="Proteomes" id="UP001434337"/>
    </source>
</evidence>
<dbReference type="RefSeq" id="WP_342372182.1">
    <property type="nucleotide sequence ID" value="NZ_CP115965.1"/>
</dbReference>
<organism evidence="3 4">
    <name type="scientific">Propioniciclava soli</name>
    <dbReference type="NCBI Taxonomy" id="2775081"/>
    <lineage>
        <taxon>Bacteria</taxon>
        <taxon>Bacillati</taxon>
        <taxon>Actinomycetota</taxon>
        <taxon>Actinomycetes</taxon>
        <taxon>Propionibacteriales</taxon>
        <taxon>Propionibacteriaceae</taxon>
        <taxon>Propioniciclava</taxon>
    </lineage>
</organism>
<feature type="compositionally biased region" description="Basic residues" evidence="1">
    <location>
        <begin position="148"/>
        <end position="157"/>
    </location>
</feature>
<feature type="region of interest" description="Disordered" evidence="1">
    <location>
        <begin position="115"/>
        <end position="157"/>
    </location>
</feature>
<keyword evidence="4" id="KW-1185">Reference proteome</keyword>
<evidence type="ECO:0000256" key="1">
    <source>
        <dbReference type="SAM" id="MobiDB-lite"/>
    </source>
</evidence>
<gene>
    <name evidence="3" type="ORF">PCC79_13920</name>
</gene>
<reference evidence="3 4" key="1">
    <citation type="journal article" date="2023" name="Environ Microbiome">
        <title>A coral-associated actinobacterium mitigates coral bleaching under heat stress.</title>
        <authorList>
            <person name="Li J."/>
            <person name="Zou Y."/>
            <person name="Li Q."/>
            <person name="Zhang J."/>
            <person name="Bourne D.G."/>
            <person name="Lyu Y."/>
            <person name="Liu C."/>
            <person name="Zhang S."/>
        </authorList>
    </citation>
    <scope>NUCLEOTIDE SEQUENCE [LARGE SCALE GENOMIC DNA]</scope>
    <source>
        <strain evidence="3 4">SCSIO 13291</strain>
    </source>
</reference>
<proteinExistence type="predicted"/>
<dbReference type="Proteomes" id="UP001434337">
    <property type="component" value="Chromosome"/>
</dbReference>
<keyword evidence="2" id="KW-1133">Transmembrane helix</keyword>
<keyword evidence="2" id="KW-0812">Transmembrane</keyword>
<evidence type="ECO:0000256" key="2">
    <source>
        <dbReference type="SAM" id="Phobius"/>
    </source>
</evidence>
<feature type="transmembrane region" description="Helical" evidence="2">
    <location>
        <begin position="65"/>
        <end position="84"/>
    </location>
</feature>